<keyword evidence="2" id="KW-1185">Reference proteome</keyword>
<sequence>MKTSAGLHLFWDKYCYSYGTGEIYGNHNSDVHIKSV</sequence>
<name>A0A443IXQ1_9BACI</name>
<evidence type="ECO:0000313" key="1">
    <source>
        <dbReference type="EMBL" id="RWR12869.1"/>
    </source>
</evidence>
<dbReference type="Pfam" id="PF10094">
    <property type="entry name" value="DUF2332"/>
    <property type="match status" value="1"/>
</dbReference>
<dbReference type="Proteomes" id="UP000273811">
    <property type="component" value="Unassembled WGS sequence"/>
</dbReference>
<dbReference type="InterPro" id="IPR011200">
    <property type="entry name" value="UCP012608"/>
</dbReference>
<organism evidence="1 2">
    <name type="scientific">Siminovitchia fortis</name>
    <dbReference type="NCBI Taxonomy" id="254758"/>
    <lineage>
        <taxon>Bacteria</taxon>
        <taxon>Bacillati</taxon>
        <taxon>Bacillota</taxon>
        <taxon>Bacilli</taxon>
        <taxon>Bacillales</taxon>
        <taxon>Bacillaceae</taxon>
        <taxon>Siminovitchia</taxon>
    </lineage>
</organism>
<gene>
    <name evidence="1" type="ORF">D4N35_005675</name>
</gene>
<dbReference type="EMBL" id="QYTU02000008">
    <property type="protein sequence ID" value="RWR12869.1"/>
    <property type="molecule type" value="Genomic_DNA"/>
</dbReference>
<evidence type="ECO:0000313" key="2">
    <source>
        <dbReference type="Proteomes" id="UP000273811"/>
    </source>
</evidence>
<dbReference type="OrthoDB" id="9789360at2"/>
<proteinExistence type="predicted"/>
<dbReference type="RefSeq" id="WP_120071297.1">
    <property type="nucleotide sequence ID" value="NZ_CP126113.1"/>
</dbReference>
<protein>
    <submittedName>
        <fullName evidence="1">DUF2332 family protein</fullName>
    </submittedName>
</protein>
<comment type="caution">
    <text evidence="1">The sequence shown here is derived from an EMBL/GenBank/DDBJ whole genome shotgun (WGS) entry which is preliminary data.</text>
</comment>
<accession>A0A443IXQ1</accession>
<dbReference type="AlphaFoldDB" id="A0A443IXQ1"/>
<reference evidence="1" key="1">
    <citation type="submission" date="2018-12" db="EMBL/GenBank/DDBJ databases">
        <authorList>
            <person name="Sun L."/>
            <person name="Chen Z."/>
        </authorList>
    </citation>
    <scope>NUCLEOTIDE SEQUENCE [LARGE SCALE GENOMIC DNA]</scope>
    <source>
        <strain evidence="1">DSM 16012</strain>
    </source>
</reference>